<keyword evidence="4" id="KW-0408">Iron</keyword>
<evidence type="ECO:0000256" key="3">
    <source>
        <dbReference type="ARBA" id="ARBA00022723"/>
    </source>
</evidence>
<dbReference type="RefSeq" id="XP_049182643.1">
    <property type="nucleotide sequence ID" value="XM_049323056.1"/>
</dbReference>
<evidence type="ECO:0000256" key="1">
    <source>
        <dbReference type="ARBA" id="ARBA00001962"/>
    </source>
</evidence>
<evidence type="ECO:0000313" key="5">
    <source>
        <dbReference type="EMBL" id="KAI3406898.2"/>
    </source>
</evidence>
<dbReference type="SUPFAM" id="SSF51197">
    <property type="entry name" value="Clavaminate synthase-like"/>
    <property type="match status" value="1"/>
</dbReference>
<dbReference type="Gene3D" id="2.60.120.620">
    <property type="entry name" value="q2cbj1_9rhob like domain"/>
    <property type="match status" value="1"/>
</dbReference>
<comment type="similarity">
    <text evidence="2">Belongs to the PhyH family.</text>
</comment>
<evidence type="ECO:0000256" key="2">
    <source>
        <dbReference type="ARBA" id="ARBA00005830"/>
    </source>
</evidence>
<dbReference type="GO" id="GO:0046872">
    <property type="term" value="F:metal ion binding"/>
    <property type="evidence" value="ECO:0007669"/>
    <property type="project" value="UniProtKB-KW"/>
</dbReference>
<keyword evidence="6" id="KW-1185">Reference proteome</keyword>
<proteinExistence type="inferred from homology"/>
<dbReference type="GeneID" id="73377807"/>
<dbReference type="Pfam" id="PF05721">
    <property type="entry name" value="PhyH"/>
    <property type="match status" value="1"/>
</dbReference>
<dbReference type="InterPro" id="IPR008775">
    <property type="entry name" value="Phytyl_CoA_dOase-like"/>
</dbReference>
<keyword evidence="3" id="KW-0479">Metal-binding</keyword>
<dbReference type="Proteomes" id="UP001202479">
    <property type="component" value="Unassembled WGS sequence"/>
</dbReference>
<comment type="caution">
    <text evidence="5">The sequence shown here is derived from an EMBL/GenBank/DDBJ whole genome shotgun (WGS) entry which is preliminary data.</text>
</comment>
<evidence type="ECO:0000256" key="4">
    <source>
        <dbReference type="ARBA" id="ARBA00023004"/>
    </source>
</evidence>
<sequence>MTSFLTLEQIKTFNDKGVLCLPNFLSPKETELLLQRSRNLISKCNLANHPKTTFKTCDDDNIGDRYFYESADKISYFFDTDAFDKDGELVVPLDKAINKIGHGLHIHDEAFKITTFSTNVQKIAKDLSYTDPRVLQSMCIFKQPTAGGGGGTSKDISRDNAVPPHTDATFLFTKPKQTAIGYWFALEDCTEENGCLKYLPGSHKKYPVTKRFVRINGLNGGCKFEQVGEEIPVEEREEDYVTLPCKAGSLILINNSVLHKSDKNQSQNSRFAYAFHVIDGIAEYDDKNWLQVPYEGGSEFSKLYTS</sequence>
<name>A0AAI9T109_9ASCO</name>
<reference evidence="5" key="1">
    <citation type="journal article" date="2022" name="DNA Res.">
        <title>Genome analysis of five recently described species of the CUG-Ser clade uncovers Candida theae as a new hybrid lineage with pathogenic potential in the Candida parapsilosis species complex.</title>
        <authorList>
            <person name="Mixao V."/>
            <person name="Del Olmo V."/>
            <person name="Hegedusova E."/>
            <person name="Saus E."/>
            <person name="Pryszcz L."/>
            <person name="Cillingova A."/>
            <person name="Nosek J."/>
            <person name="Gabaldon T."/>
        </authorList>
    </citation>
    <scope>NUCLEOTIDE SEQUENCE</scope>
    <source>
        <strain evidence="5">CBS 10844</strain>
    </source>
</reference>
<evidence type="ECO:0000313" key="6">
    <source>
        <dbReference type="Proteomes" id="UP001202479"/>
    </source>
</evidence>
<dbReference type="PANTHER" id="PTHR20883">
    <property type="entry name" value="PHYTANOYL-COA DIOXYGENASE DOMAIN CONTAINING 1"/>
    <property type="match status" value="1"/>
</dbReference>
<gene>
    <name evidence="5" type="ORF">KGF56_000190</name>
</gene>
<accession>A0AAI9T109</accession>
<comment type="cofactor">
    <cofactor evidence="1">
        <name>Fe cation</name>
        <dbReference type="ChEBI" id="CHEBI:24875"/>
    </cofactor>
</comment>
<protein>
    <recommendedName>
        <fullName evidence="7">Phytanoyl-CoA dioxygenase</fullName>
    </recommendedName>
</protein>
<dbReference type="EMBL" id="JAHUZD010000019">
    <property type="protein sequence ID" value="KAI3406898.2"/>
    <property type="molecule type" value="Genomic_DNA"/>
</dbReference>
<evidence type="ECO:0008006" key="7">
    <source>
        <dbReference type="Google" id="ProtNLM"/>
    </source>
</evidence>
<dbReference type="AlphaFoldDB" id="A0AAI9T109"/>
<organism evidence="5 6">
    <name type="scientific">Candida oxycetoniae</name>
    <dbReference type="NCBI Taxonomy" id="497107"/>
    <lineage>
        <taxon>Eukaryota</taxon>
        <taxon>Fungi</taxon>
        <taxon>Dikarya</taxon>
        <taxon>Ascomycota</taxon>
        <taxon>Saccharomycotina</taxon>
        <taxon>Pichiomycetes</taxon>
        <taxon>Debaryomycetaceae</taxon>
        <taxon>Candida/Lodderomyces clade</taxon>
        <taxon>Candida</taxon>
    </lineage>
</organism>
<dbReference type="PANTHER" id="PTHR20883:SF15">
    <property type="entry name" value="PHYTANOYL-COA DIOXYGENASE DOMAIN-CONTAINING PROTEIN 1"/>
    <property type="match status" value="1"/>
</dbReference>